<organism evidence="2 3">
    <name type="scientific">Saccharopolyspora endophytica</name>
    <dbReference type="NCBI Taxonomy" id="543886"/>
    <lineage>
        <taxon>Bacteria</taxon>
        <taxon>Bacillati</taxon>
        <taxon>Actinomycetota</taxon>
        <taxon>Actinomycetes</taxon>
        <taxon>Pseudonocardiales</taxon>
        <taxon>Pseudonocardiaceae</taxon>
        <taxon>Saccharopolyspora</taxon>
    </lineage>
</organism>
<dbReference type="RefSeq" id="WP_210971773.1">
    <property type="nucleotide sequence ID" value="NZ_JAGPXE010000010.1"/>
</dbReference>
<accession>A0ABS5DK05</accession>
<gene>
    <name evidence="2" type="ORF">KBO27_21940</name>
</gene>
<sequence length="153" mass="16488">MLPDVVAQRRDPFHTVILYGGHLIGVLTEHPEHNRVGVLFSGPTGRRFRLPDADTTSRATASLIVAALSYHYQPHEIAVRDTGNGFVLWCPTCRGAGVPAGMGYTDERTALERAAVDHAAVSGHPATLVNHPQALPPDLAPDNAVATDERNIR</sequence>
<protein>
    <submittedName>
        <fullName evidence="2">Uncharacterized protein</fullName>
    </submittedName>
</protein>
<comment type="caution">
    <text evidence="2">The sequence shown here is derived from an EMBL/GenBank/DDBJ whole genome shotgun (WGS) entry which is preliminary data.</text>
</comment>
<name>A0ABS5DK05_9PSEU</name>
<evidence type="ECO:0000256" key="1">
    <source>
        <dbReference type="SAM" id="MobiDB-lite"/>
    </source>
</evidence>
<evidence type="ECO:0000313" key="3">
    <source>
        <dbReference type="Proteomes" id="UP000674084"/>
    </source>
</evidence>
<dbReference type="Proteomes" id="UP000674084">
    <property type="component" value="Unassembled WGS sequence"/>
</dbReference>
<feature type="region of interest" description="Disordered" evidence="1">
    <location>
        <begin position="130"/>
        <end position="153"/>
    </location>
</feature>
<keyword evidence="3" id="KW-1185">Reference proteome</keyword>
<dbReference type="EMBL" id="JAGPXE010000010">
    <property type="protein sequence ID" value="MBQ0926618.1"/>
    <property type="molecule type" value="Genomic_DNA"/>
</dbReference>
<reference evidence="2 3" key="1">
    <citation type="submission" date="2021-04" db="EMBL/GenBank/DDBJ databases">
        <title>Whole-genome sequencing of Saccharopolyspora endophytica KCTC 19397.</title>
        <authorList>
            <person name="Ay H."/>
            <person name="Saygin H."/>
            <person name="Sahin N."/>
        </authorList>
    </citation>
    <scope>NUCLEOTIDE SEQUENCE [LARGE SCALE GENOMIC DNA]</scope>
    <source>
        <strain evidence="2 3">KCTC 19397</strain>
    </source>
</reference>
<proteinExistence type="predicted"/>
<evidence type="ECO:0000313" key="2">
    <source>
        <dbReference type="EMBL" id="MBQ0926618.1"/>
    </source>
</evidence>